<gene>
    <name evidence="5" type="ORF">PMIN01_02577</name>
</gene>
<dbReference type="InterPro" id="IPR003817">
    <property type="entry name" value="PS_Dcarbxylase"/>
</dbReference>
<organism evidence="5 6">
    <name type="scientific">Paraphaeosphaeria minitans</name>
    <dbReference type="NCBI Taxonomy" id="565426"/>
    <lineage>
        <taxon>Eukaryota</taxon>
        <taxon>Fungi</taxon>
        <taxon>Dikarya</taxon>
        <taxon>Ascomycota</taxon>
        <taxon>Pezizomycotina</taxon>
        <taxon>Dothideomycetes</taxon>
        <taxon>Pleosporomycetidae</taxon>
        <taxon>Pleosporales</taxon>
        <taxon>Massarineae</taxon>
        <taxon>Didymosphaeriaceae</taxon>
        <taxon>Paraphaeosphaeria</taxon>
    </lineage>
</organism>
<feature type="domain" description="L-tryptophan decarboxylase PsiD-like" evidence="4">
    <location>
        <begin position="67"/>
        <end position="211"/>
    </location>
</feature>
<dbReference type="Pfam" id="PF02666">
    <property type="entry name" value="PS_Dcarbxylase"/>
    <property type="match status" value="1"/>
</dbReference>
<sequence length="466" mass="51686">MAPPTTSPSGRGPLETTGRNLMNPHDDGTIQMGFWVPNRAYATVMHVYPLRDEISSLRDGETPLDLHPVVQTFKTWVESNSVYRMWINSMVAQANEYVLTCGIQNDIEILKDGDGLWIPGFDWFFEALSLIIQRSPSFNTTVQVGTPMNGFLAVGMGTPAGAALFHDAAFNVEFKKVLDAWNTFLKSEASLDKLDIAEPEKRGSWISKEAFDAGVWNEMQYDDSKPGYGFDSWNSFFIRPFVKDARPFHGDATEVINLGCESTPWSYADNVSAADAQFWVKDVEYSLPDLFGGRKDIAGLFEGGQVYQGFLSATHYHRWNSPVEGKLIESWVQPGTYFAQRPAQGENTGTWEGTESQPYLGHVATRAIFLFEHSTIGFVAMICIGMVEVSTCKIAEEYNTEGKVAPMNIERAAEIGHFEFGGSTHIMVFQRGKVTLADWAVNAKEHQSDPKPIPMGSVIATAKAAL</sequence>
<keyword evidence="2" id="KW-0456">Lyase</keyword>
<name>A0A9P6KV16_9PLEO</name>
<dbReference type="PANTHER" id="PTHR10067">
    <property type="entry name" value="PHOSPHATIDYLSERINE DECARBOXYLASE"/>
    <property type="match status" value="1"/>
</dbReference>
<dbReference type="GO" id="GO:0005739">
    <property type="term" value="C:mitochondrion"/>
    <property type="evidence" value="ECO:0007669"/>
    <property type="project" value="TreeGrafter"/>
</dbReference>
<evidence type="ECO:0000256" key="1">
    <source>
        <dbReference type="ARBA" id="ARBA00022793"/>
    </source>
</evidence>
<feature type="region of interest" description="Disordered" evidence="3">
    <location>
        <begin position="1"/>
        <end position="24"/>
    </location>
</feature>
<reference evidence="5" key="1">
    <citation type="journal article" date="2020" name="Mol. Plant Microbe Interact.">
        <title>Genome Sequence of the Biocontrol Agent Coniothyrium minitans strain Conio (IMI 134523).</title>
        <authorList>
            <person name="Patel D."/>
            <person name="Shittu T.A."/>
            <person name="Baroncelli R."/>
            <person name="Muthumeenakshi S."/>
            <person name="Osborne T.H."/>
            <person name="Janganan T.K."/>
            <person name="Sreenivasaprasad S."/>
        </authorList>
    </citation>
    <scope>NUCLEOTIDE SEQUENCE</scope>
    <source>
        <strain evidence="5">Conio</strain>
    </source>
</reference>
<dbReference type="InterPro" id="IPR022237">
    <property type="entry name" value="PsiD-like"/>
</dbReference>
<dbReference type="GO" id="GO:0006646">
    <property type="term" value="P:phosphatidylethanolamine biosynthetic process"/>
    <property type="evidence" value="ECO:0007669"/>
    <property type="project" value="TreeGrafter"/>
</dbReference>
<proteinExistence type="predicted"/>
<comment type="caution">
    <text evidence="5">The sequence shown here is derived from an EMBL/GenBank/DDBJ whole genome shotgun (WGS) entry which is preliminary data.</text>
</comment>
<evidence type="ECO:0000313" key="6">
    <source>
        <dbReference type="Proteomes" id="UP000756921"/>
    </source>
</evidence>
<dbReference type="Proteomes" id="UP000756921">
    <property type="component" value="Unassembled WGS sequence"/>
</dbReference>
<protein>
    <submittedName>
        <fullName evidence="5">Phosphatidylserine decarboxylase</fullName>
    </submittedName>
</protein>
<keyword evidence="6" id="KW-1185">Reference proteome</keyword>
<dbReference type="OrthoDB" id="5973539at2759"/>
<dbReference type="PANTHER" id="PTHR10067:SF9">
    <property type="entry name" value="PHOSPHATIDYLSERINE DECARBOXYLASE FAMILY PROTEIN (AFU_ORTHOLOGUE AFUA_7G01730)"/>
    <property type="match status" value="1"/>
</dbReference>
<accession>A0A9P6KV16</accession>
<dbReference type="AlphaFoldDB" id="A0A9P6KV16"/>
<keyword evidence="1" id="KW-0210">Decarboxylase</keyword>
<evidence type="ECO:0000259" key="4">
    <source>
        <dbReference type="Pfam" id="PF12588"/>
    </source>
</evidence>
<dbReference type="Pfam" id="PF12588">
    <property type="entry name" value="PSDC"/>
    <property type="match status" value="1"/>
</dbReference>
<dbReference type="GO" id="GO:0004609">
    <property type="term" value="F:phosphatidylserine decarboxylase activity"/>
    <property type="evidence" value="ECO:0007669"/>
    <property type="project" value="InterPro"/>
</dbReference>
<evidence type="ECO:0000256" key="2">
    <source>
        <dbReference type="ARBA" id="ARBA00023239"/>
    </source>
</evidence>
<evidence type="ECO:0000256" key="3">
    <source>
        <dbReference type="SAM" id="MobiDB-lite"/>
    </source>
</evidence>
<dbReference type="EMBL" id="WJXW01000002">
    <property type="protein sequence ID" value="KAF9739942.1"/>
    <property type="molecule type" value="Genomic_DNA"/>
</dbReference>
<evidence type="ECO:0000313" key="5">
    <source>
        <dbReference type="EMBL" id="KAF9739942.1"/>
    </source>
</evidence>